<evidence type="ECO:0000313" key="2">
    <source>
        <dbReference type="Proteomes" id="UP000012329"/>
    </source>
</evidence>
<keyword evidence="1" id="KW-0808">Transferase</keyword>
<dbReference type="EMBL" id="AFJL02000127">
    <property type="protein sequence ID" value="EMY04485.1"/>
    <property type="molecule type" value="Genomic_DNA"/>
</dbReference>
<dbReference type="GO" id="GO:0032259">
    <property type="term" value="P:methylation"/>
    <property type="evidence" value="ECO:0007669"/>
    <property type="project" value="UniProtKB-KW"/>
</dbReference>
<keyword evidence="1" id="KW-0489">Methyltransferase</keyword>
<name>A0A829D688_LEPIR</name>
<dbReference type="Gene3D" id="3.40.50.150">
    <property type="entry name" value="Vaccinia Virus protein VP39"/>
    <property type="match status" value="1"/>
</dbReference>
<proteinExistence type="predicted"/>
<dbReference type="SUPFAM" id="SSF53335">
    <property type="entry name" value="S-adenosyl-L-methionine-dependent methyltransferases"/>
    <property type="match status" value="1"/>
</dbReference>
<gene>
    <name evidence="1" type="ORF">LEP1GSC029_0052</name>
</gene>
<dbReference type="Proteomes" id="UP000012329">
    <property type="component" value="Unassembled WGS sequence"/>
</dbReference>
<dbReference type="PANTHER" id="PTHR43861">
    <property type="entry name" value="TRANS-ACONITATE 2-METHYLTRANSFERASE-RELATED"/>
    <property type="match status" value="1"/>
</dbReference>
<accession>A0A829D688</accession>
<evidence type="ECO:0000313" key="1">
    <source>
        <dbReference type="EMBL" id="EMY04485.1"/>
    </source>
</evidence>
<protein>
    <submittedName>
        <fullName evidence="1">Methyltransferase domain protein</fullName>
    </submittedName>
</protein>
<dbReference type="CDD" id="cd02440">
    <property type="entry name" value="AdoMet_MTases"/>
    <property type="match status" value="1"/>
</dbReference>
<comment type="caution">
    <text evidence="1">The sequence shown here is derived from an EMBL/GenBank/DDBJ whole genome shotgun (WGS) entry which is preliminary data.</text>
</comment>
<dbReference type="InterPro" id="IPR029063">
    <property type="entry name" value="SAM-dependent_MTases_sf"/>
</dbReference>
<dbReference type="PANTHER" id="PTHR43861:SF6">
    <property type="entry name" value="METHYLTRANSFERASE TYPE 11"/>
    <property type="match status" value="1"/>
</dbReference>
<organism evidence="1 2">
    <name type="scientific">Leptospira interrogans str. 2002000626</name>
    <dbReference type="NCBI Taxonomy" id="996803"/>
    <lineage>
        <taxon>Bacteria</taxon>
        <taxon>Pseudomonadati</taxon>
        <taxon>Spirochaetota</taxon>
        <taxon>Spirochaetia</taxon>
        <taxon>Leptospirales</taxon>
        <taxon>Leptospiraceae</taxon>
        <taxon>Leptospira</taxon>
    </lineage>
</organism>
<reference evidence="1 2" key="1">
    <citation type="submission" date="2013-02" db="EMBL/GenBank/DDBJ databases">
        <authorList>
            <person name="Harkins D.M."/>
            <person name="Durkin A.S."/>
            <person name="Brinkac L.M."/>
            <person name="Haft D.H."/>
            <person name="Selengut J.D."/>
            <person name="Sanka R."/>
            <person name="DePew J."/>
            <person name="Purushe J."/>
            <person name="Whelen A.C."/>
            <person name="Vinetz J.M."/>
            <person name="Sutton G.G."/>
            <person name="Nierman W.C."/>
            <person name="Fouts D.E."/>
        </authorList>
    </citation>
    <scope>NUCLEOTIDE SEQUENCE [LARGE SCALE GENOMIC DNA]</scope>
    <source>
        <strain evidence="1 2">2002000626</strain>
    </source>
</reference>
<dbReference type="Pfam" id="PF13489">
    <property type="entry name" value="Methyltransf_23"/>
    <property type="match status" value="1"/>
</dbReference>
<sequence length="257" mass="30158">MNVRYNEGYKLESFERMRIEKRYTDGSYLQKNPGWDREDSPWKVEQVNAILRKFDIKPKTICEIGCGTGDNLLHIGNEFVFSQLFGFDISPQLASFWRENIKSNSLKNRLKFYLGDFHVLNKKKYDLILMLDVFEHVRDPFTFLEKSLTFAKYFVFHIPLDLSVLAVLRNTPLLSVREKVGHLHYYTKDLALETLKDSGYEILHWNYTQASLSSPNRSLKTKMMSIPRKIFYWIHKDFGVRLLGGETLIVLAKAKNS</sequence>
<dbReference type="GO" id="GO:0008168">
    <property type="term" value="F:methyltransferase activity"/>
    <property type="evidence" value="ECO:0007669"/>
    <property type="project" value="UniProtKB-KW"/>
</dbReference>
<dbReference type="AlphaFoldDB" id="A0A829D688"/>